<comment type="caution">
    <text evidence="1">The sequence shown here is derived from an EMBL/GenBank/DDBJ whole genome shotgun (WGS) entry which is preliminary data.</text>
</comment>
<evidence type="ECO:0000313" key="1">
    <source>
        <dbReference type="EMBL" id="KKK78021.1"/>
    </source>
</evidence>
<reference evidence="1" key="1">
    <citation type="journal article" date="2015" name="Nature">
        <title>Complex archaea that bridge the gap between prokaryotes and eukaryotes.</title>
        <authorList>
            <person name="Spang A."/>
            <person name="Saw J.H."/>
            <person name="Jorgensen S.L."/>
            <person name="Zaremba-Niedzwiedzka K."/>
            <person name="Martijn J."/>
            <person name="Lind A.E."/>
            <person name="van Eijk R."/>
            <person name="Schleper C."/>
            <person name="Guy L."/>
            <person name="Ettema T.J."/>
        </authorList>
    </citation>
    <scope>NUCLEOTIDE SEQUENCE</scope>
</reference>
<dbReference type="AlphaFoldDB" id="A0A0F9B0B2"/>
<organism evidence="1">
    <name type="scientific">marine sediment metagenome</name>
    <dbReference type="NCBI Taxonomy" id="412755"/>
    <lineage>
        <taxon>unclassified sequences</taxon>
        <taxon>metagenomes</taxon>
        <taxon>ecological metagenomes</taxon>
    </lineage>
</organism>
<sequence length="67" mass="7848">MIGLYKGEYSTNRTTFKADLLFAPGRVKSRAKMVWTTVRMAHFIIHYPELLFQPARLRDTSQVIYPD</sequence>
<name>A0A0F9B0B2_9ZZZZ</name>
<gene>
    <name evidence="1" type="ORF">LCGC14_2847760</name>
</gene>
<dbReference type="EMBL" id="LAZR01054683">
    <property type="protein sequence ID" value="KKK78021.1"/>
    <property type="molecule type" value="Genomic_DNA"/>
</dbReference>
<feature type="non-terminal residue" evidence="1">
    <location>
        <position position="67"/>
    </location>
</feature>
<accession>A0A0F9B0B2</accession>
<protein>
    <submittedName>
        <fullName evidence="1">Uncharacterized protein</fullName>
    </submittedName>
</protein>
<proteinExistence type="predicted"/>